<dbReference type="AlphaFoldDB" id="A0A8H7PN97"/>
<protein>
    <recommendedName>
        <fullName evidence="7">Mediator of RNA polymerase II transcription subunit 1</fullName>
    </recommendedName>
    <alternativeName>
        <fullName evidence="7">Mediator complex subunit 1</fullName>
    </alternativeName>
</protein>
<evidence type="ECO:0000256" key="3">
    <source>
        <dbReference type="ARBA" id="ARBA00023015"/>
    </source>
</evidence>
<accession>A0A8H7PN97</accession>
<keyword evidence="5 7" id="KW-0804">Transcription</keyword>
<dbReference type="GO" id="GO:0045944">
    <property type="term" value="P:positive regulation of transcription by RNA polymerase II"/>
    <property type="evidence" value="ECO:0007669"/>
    <property type="project" value="UniProtKB-ARBA"/>
</dbReference>
<dbReference type="InterPro" id="IPR051999">
    <property type="entry name" value="Mediator_complex_subunit_1"/>
</dbReference>
<feature type="domain" description="Mediator complex subunit Med1" evidence="9">
    <location>
        <begin position="155"/>
        <end position="553"/>
    </location>
</feature>
<evidence type="ECO:0000313" key="11">
    <source>
        <dbReference type="Proteomes" id="UP000654370"/>
    </source>
</evidence>
<dbReference type="GO" id="GO:0016592">
    <property type="term" value="C:mediator complex"/>
    <property type="evidence" value="ECO:0007669"/>
    <property type="project" value="InterPro"/>
</dbReference>
<comment type="similarity">
    <text evidence="2 7">Belongs to the Mediator complex subunit 1 family.</text>
</comment>
<reference evidence="10" key="1">
    <citation type="submission" date="2020-12" db="EMBL/GenBank/DDBJ databases">
        <title>Metabolic potential, ecology and presence of endohyphal bacteria is reflected in genomic diversity of Mucoromycotina.</title>
        <authorList>
            <person name="Muszewska A."/>
            <person name="Okrasinska A."/>
            <person name="Steczkiewicz K."/>
            <person name="Drgas O."/>
            <person name="Orlowska M."/>
            <person name="Perlinska-Lenart U."/>
            <person name="Aleksandrzak-Piekarczyk T."/>
            <person name="Szatraj K."/>
            <person name="Zielenkiewicz U."/>
            <person name="Pilsyk S."/>
            <person name="Malc E."/>
            <person name="Mieczkowski P."/>
            <person name="Kruszewska J.S."/>
            <person name="Biernat P."/>
            <person name="Pawlowska J."/>
        </authorList>
    </citation>
    <scope>NUCLEOTIDE SEQUENCE</scope>
    <source>
        <strain evidence="10">WA0000067209</strain>
    </source>
</reference>
<dbReference type="Proteomes" id="UP000654370">
    <property type="component" value="Unassembled WGS sequence"/>
</dbReference>
<name>A0A8H7PN97_MORIS</name>
<keyword evidence="11" id="KW-1185">Reference proteome</keyword>
<evidence type="ECO:0000256" key="5">
    <source>
        <dbReference type="ARBA" id="ARBA00023163"/>
    </source>
</evidence>
<gene>
    <name evidence="10" type="ORF">INT43_007779</name>
</gene>
<evidence type="ECO:0000259" key="9">
    <source>
        <dbReference type="Pfam" id="PF10744"/>
    </source>
</evidence>
<proteinExistence type="inferred from homology"/>
<organism evidence="10 11">
    <name type="scientific">Mortierella isabellina</name>
    <name type="common">Filamentous fungus</name>
    <name type="synonym">Umbelopsis isabellina</name>
    <dbReference type="NCBI Taxonomy" id="91625"/>
    <lineage>
        <taxon>Eukaryota</taxon>
        <taxon>Fungi</taxon>
        <taxon>Fungi incertae sedis</taxon>
        <taxon>Mucoromycota</taxon>
        <taxon>Mucoromycotina</taxon>
        <taxon>Umbelopsidomycetes</taxon>
        <taxon>Umbelopsidales</taxon>
        <taxon>Umbelopsidaceae</taxon>
        <taxon>Umbelopsis</taxon>
    </lineage>
</organism>
<keyword evidence="3 7" id="KW-0805">Transcription regulation</keyword>
<feature type="region of interest" description="Disordered" evidence="8">
    <location>
        <begin position="684"/>
        <end position="729"/>
    </location>
</feature>
<dbReference type="GO" id="GO:0003712">
    <property type="term" value="F:transcription coregulator activity"/>
    <property type="evidence" value="ECO:0007669"/>
    <property type="project" value="InterPro"/>
</dbReference>
<evidence type="ECO:0000256" key="2">
    <source>
        <dbReference type="ARBA" id="ARBA00006210"/>
    </source>
</evidence>
<sequence length="729" mass="81033">MSNPTERKPNSNLASIAGLKSLLDDISAQWYLNTDADQRAGSASNVVGSTNLHPFGTVNIDKARQDFLKLTTAVRANCSQFESEVIGDVTKIGTGAEPAFRKHLMHLKVRYIQSREQANFESTVVRVKSNLQGTVRKLSSALSGSEANTFASIRTKSLQEIAEDLDLACYLDTSEKPGFDSPVTTITTAGNIIVIDVDIDDKGTVVKAKLTYATEMHQDDKVDRILLDNLKSDDLEGFQTNLKALSFVDKMNTKYSPIDFFNISKNLMEDFKTIYNQELLMASNNPGQVMNNGHGIPQMHVDHPGLSIFFWAGPVEMLETEWGQLEASIENAEIPATLKTATKMWISYEDSNTMTTYPPEAKSHFLLSFDETLESILAEENGEHFMIIDEPQQQDTGINIRYLKTSPNHPNASTVPVSFVANFDHPIPVSAYTCSQLANILGLPGINGLSGERDHSVDQQDDVGLEVLLVNECMHGTDNSKQSAVIQDLLTDNVRWRVEAENTIQNYVYMNSTAKRGKLLHRIPFGHPAQLYGIMQILRKQLVFNHIFHSVFNAKSMPKDGSDVVMNSEITLDDLLQDKEEGTIELELSIFEAPTSVQVTFMAPKTETNTFALVSFTITVPDSIPTAPVVTLQNPTSEDDQQLSWNSDIFDQQKLNTIIQSSYSIPLLVRWLWLKMKDAQEPLTVSSPKKKVAARSNSYFGTPEKTTKRSRTSLFPNSSPAPSKSMDLS</sequence>
<evidence type="ECO:0000256" key="4">
    <source>
        <dbReference type="ARBA" id="ARBA00023159"/>
    </source>
</evidence>
<dbReference type="Pfam" id="PF10744">
    <property type="entry name" value="Med1"/>
    <property type="match status" value="1"/>
</dbReference>
<dbReference type="OrthoDB" id="2281547at2759"/>
<evidence type="ECO:0000256" key="6">
    <source>
        <dbReference type="ARBA" id="ARBA00023242"/>
    </source>
</evidence>
<keyword evidence="4 7" id="KW-0010">Activator</keyword>
<evidence type="ECO:0000256" key="8">
    <source>
        <dbReference type="SAM" id="MobiDB-lite"/>
    </source>
</evidence>
<evidence type="ECO:0000256" key="1">
    <source>
        <dbReference type="ARBA" id="ARBA00004123"/>
    </source>
</evidence>
<dbReference type="InterPro" id="IPR019680">
    <property type="entry name" value="Mediator_Med1"/>
</dbReference>
<keyword evidence="6 7" id="KW-0539">Nucleus</keyword>
<comment type="subcellular location">
    <subcellularLocation>
        <location evidence="1 7">Nucleus</location>
    </subcellularLocation>
</comment>
<dbReference type="EMBL" id="JAEPQZ010000009">
    <property type="protein sequence ID" value="KAG2177123.1"/>
    <property type="molecule type" value="Genomic_DNA"/>
</dbReference>
<dbReference type="PANTHER" id="PTHR12881:SF10">
    <property type="entry name" value="MEDIATOR OF RNA POLYMERASE II TRANSCRIPTION SUBUNIT 1"/>
    <property type="match status" value="1"/>
</dbReference>
<feature type="compositionally biased region" description="Polar residues" evidence="8">
    <location>
        <begin position="712"/>
        <end position="729"/>
    </location>
</feature>
<comment type="function">
    <text evidence="7">Component of the Mediator complex, a coactivator involved in the regulated transcription of nearly all RNA polymerase II-dependent genes. Mediator functions as a bridge to convey information from gene-specific regulatory proteins to the basal RNA polymerase II transcription machinery. Mediator is recruited to promoters by direct interactions with regulatory proteins and serves as a scaffold for the assembly of a functional preinitiation complex with RNA polymerase II and the general transcription factors.</text>
</comment>
<evidence type="ECO:0000313" key="10">
    <source>
        <dbReference type="EMBL" id="KAG2177123.1"/>
    </source>
</evidence>
<dbReference type="PANTHER" id="PTHR12881">
    <property type="entry name" value="MEDIATOR OF RNA POLYMERASE II TRANSCRIPTION SUBUNIT 1"/>
    <property type="match status" value="1"/>
</dbReference>
<comment type="caution">
    <text evidence="10">The sequence shown here is derived from an EMBL/GenBank/DDBJ whole genome shotgun (WGS) entry which is preliminary data.</text>
</comment>
<evidence type="ECO:0000256" key="7">
    <source>
        <dbReference type="RuleBase" id="RU364059"/>
    </source>
</evidence>